<dbReference type="EMBL" id="JBAHYK010001757">
    <property type="protein sequence ID" value="KAL0566840.1"/>
    <property type="molecule type" value="Genomic_DNA"/>
</dbReference>
<evidence type="ECO:0000256" key="8">
    <source>
        <dbReference type="ARBA" id="ARBA00023098"/>
    </source>
</evidence>
<evidence type="ECO:0000256" key="6">
    <source>
        <dbReference type="ARBA" id="ARBA00022824"/>
    </source>
</evidence>
<keyword evidence="3" id="KW-0489">Methyltransferase</keyword>
<feature type="transmembrane region" description="Helical" evidence="12">
    <location>
        <begin position="98"/>
        <end position="120"/>
    </location>
</feature>
<feature type="transmembrane region" description="Helical" evidence="12">
    <location>
        <begin position="69"/>
        <end position="86"/>
    </location>
</feature>
<evidence type="ECO:0000256" key="11">
    <source>
        <dbReference type="ARBA" id="ARBA00023264"/>
    </source>
</evidence>
<feature type="non-terminal residue" evidence="13">
    <location>
        <position position="1"/>
    </location>
</feature>
<keyword evidence="4" id="KW-0949">S-adenosyl-L-methionine</keyword>
<evidence type="ECO:0000256" key="1">
    <source>
        <dbReference type="ARBA" id="ARBA00004127"/>
    </source>
</evidence>
<feature type="transmembrane region" description="Helical" evidence="12">
    <location>
        <begin position="15"/>
        <end position="34"/>
    </location>
</feature>
<evidence type="ECO:0000256" key="10">
    <source>
        <dbReference type="ARBA" id="ARBA00023209"/>
    </source>
</evidence>
<keyword evidence="2" id="KW-0444">Lipid biosynthesis</keyword>
<evidence type="ECO:0000256" key="2">
    <source>
        <dbReference type="ARBA" id="ARBA00022516"/>
    </source>
</evidence>
<evidence type="ECO:0000256" key="3">
    <source>
        <dbReference type="ARBA" id="ARBA00022603"/>
    </source>
</evidence>
<evidence type="ECO:0000256" key="4">
    <source>
        <dbReference type="ARBA" id="ARBA00022691"/>
    </source>
</evidence>
<dbReference type="PANTHER" id="PTHR12714:SF9">
    <property type="entry name" value="PROTEIN-S-ISOPRENYLCYSTEINE O-METHYLTRANSFERASE"/>
    <property type="match status" value="1"/>
</dbReference>
<keyword evidence="8" id="KW-0443">Lipid metabolism</keyword>
<evidence type="ECO:0000256" key="5">
    <source>
        <dbReference type="ARBA" id="ARBA00022692"/>
    </source>
</evidence>
<evidence type="ECO:0000256" key="9">
    <source>
        <dbReference type="ARBA" id="ARBA00023136"/>
    </source>
</evidence>
<accession>A0ABR3EVA7</accession>
<evidence type="ECO:0000313" key="13">
    <source>
        <dbReference type="EMBL" id="KAL0566840.1"/>
    </source>
</evidence>
<name>A0ABR3EVA7_9AGAR</name>
<gene>
    <name evidence="13" type="ORF">V5O48_015165</name>
</gene>
<evidence type="ECO:0000313" key="14">
    <source>
        <dbReference type="Proteomes" id="UP001465976"/>
    </source>
</evidence>
<sequence length="154" mass="17691">PVSRSFCAPSTSPKATPLFLIGTLSILLGTWIRLDCFKALGKLFTFDLTLHEDHKLITNRFYGYVRHPSYTGSLLLVLGITFAHLTESSWFVGSSNPLAATVFRLLVTGAWWAWCLSVGISRAQAEDKQMHKVFGEEWERYRDRVWWWFFPGLM</sequence>
<keyword evidence="14" id="KW-1185">Reference proteome</keyword>
<comment type="caution">
    <text evidence="13">The sequence shown here is derived from an EMBL/GenBank/DDBJ whole genome shotgun (WGS) entry which is preliminary data.</text>
</comment>
<keyword evidence="3" id="KW-0808">Transferase</keyword>
<proteinExistence type="predicted"/>
<reference evidence="13 14" key="1">
    <citation type="submission" date="2024-02" db="EMBL/GenBank/DDBJ databases">
        <title>A draft genome for the cacao thread blight pathogen Marasmius crinis-equi.</title>
        <authorList>
            <person name="Cohen S.P."/>
            <person name="Baruah I.K."/>
            <person name="Amoako-Attah I."/>
            <person name="Bukari Y."/>
            <person name="Meinhardt L.W."/>
            <person name="Bailey B.A."/>
        </authorList>
    </citation>
    <scope>NUCLEOTIDE SEQUENCE [LARGE SCALE GENOMIC DNA]</scope>
    <source>
        <strain evidence="13 14">GH-76</strain>
    </source>
</reference>
<dbReference type="Pfam" id="PF04191">
    <property type="entry name" value="PEMT"/>
    <property type="match status" value="1"/>
</dbReference>
<evidence type="ECO:0000256" key="7">
    <source>
        <dbReference type="ARBA" id="ARBA00022989"/>
    </source>
</evidence>
<dbReference type="InterPro" id="IPR007318">
    <property type="entry name" value="Phopholipid_MeTrfase"/>
</dbReference>
<keyword evidence="7 12" id="KW-1133">Transmembrane helix</keyword>
<evidence type="ECO:0008006" key="15">
    <source>
        <dbReference type="Google" id="ProtNLM"/>
    </source>
</evidence>
<protein>
    <recommendedName>
        <fullName evidence="15">Protein-S-isoprenylcysteine O-methyltransferase</fullName>
    </recommendedName>
</protein>
<keyword evidence="6" id="KW-0256">Endoplasmic reticulum</keyword>
<keyword evidence="9 12" id="KW-0472">Membrane</keyword>
<evidence type="ECO:0000256" key="12">
    <source>
        <dbReference type="SAM" id="Phobius"/>
    </source>
</evidence>
<keyword evidence="10" id="KW-0594">Phospholipid biosynthesis</keyword>
<dbReference type="Gene3D" id="1.20.120.1630">
    <property type="match status" value="1"/>
</dbReference>
<organism evidence="13 14">
    <name type="scientific">Marasmius crinis-equi</name>
    <dbReference type="NCBI Taxonomy" id="585013"/>
    <lineage>
        <taxon>Eukaryota</taxon>
        <taxon>Fungi</taxon>
        <taxon>Dikarya</taxon>
        <taxon>Basidiomycota</taxon>
        <taxon>Agaricomycotina</taxon>
        <taxon>Agaricomycetes</taxon>
        <taxon>Agaricomycetidae</taxon>
        <taxon>Agaricales</taxon>
        <taxon>Marasmiineae</taxon>
        <taxon>Marasmiaceae</taxon>
        <taxon>Marasmius</taxon>
    </lineage>
</organism>
<dbReference type="Proteomes" id="UP001465976">
    <property type="component" value="Unassembled WGS sequence"/>
</dbReference>
<keyword evidence="5 12" id="KW-0812">Transmembrane</keyword>
<dbReference type="PANTHER" id="PTHR12714">
    <property type="entry name" value="PROTEIN-S ISOPRENYLCYSTEINE O-METHYLTRANSFERASE"/>
    <property type="match status" value="1"/>
</dbReference>
<comment type="subcellular location">
    <subcellularLocation>
        <location evidence="1">Endomembrane system</location>
        <topology evidence="1">Multi-pass membrane protein</topology>
    </subcellularLocation>
</comment>
<keyword evidence="11" id="KW-1208">Phospholipid metabolism</keyword>